<accession>A0A561U372</accession>
<feature type="transmembrane region" description="Helical" evidence="1">
    <location>
        <begin position="62"/>
        <end position="80"/>
    </location>
</feature>
<dbReference type="EMBL" id="VIWX01000004">
    <property type="protein sequence ID" value="TWF93811.1"/>
    <property type="molecule type" value="Genomic_DNA"/>
</dbReference>
<dbReference type="AlphaFoldDB" id="A0A561U372"/>
<dbReference type="Proteomes" id="UP000316184">
    <property type="component" value="Unassembled WGS sequence"/>
</dbReference>
<keyword evidence="1" id="KW-0472">Membrane</keyword>
<feature type="transmembrane region" description="Helical" evidence="1">
    <location>
        <begin position="156"/>
        <end position="180"/>
    </location>
</feature>
<comment type="caution">
    <text evidence="2">The sequence shown here is derived from an EMBL/GenBank/DDBJ whole genome shotgun (WGS) entry which is preliminary data.</text>
</comment>
<dbReference type="GO" id="GO:0140359">
    <property type="term" value="F:ABC-type transporter activity"/>
    <property type="evidence" value="ECO:0007669"/>
    <property type="project" value="InterPro"/>
</dbReference>
<evidence type="ECO:0000313" key="2">
    <source>
        <dbReference type="EMBL" id="TWF93811.1"/>
    </source>
</evidence>
<dbReference type="GO" id="GO:0005886">
    <property type="term" value="C:plasma membrane"/>
    <property type="evidence" value="ECO:0007669"/>
    <property type="project" value="UniProtKB-SubCell"/>
</dbReference>
<organism evidence="2 3">
    <name type="scientific">Saccharopolyspora dendranthemae</name>
    <dbReference type="NCBI Taxonomy" id="1181886"/>
    <lineage>
        <taxon>Bacteria</taxon>
        <taxon>Bacillati</taxon>
        <taxon>Actinomycetota</taxon>
        <taxon>Actinomycetes</taxon>
        <taxon>Pseudonocardiales</taxon>
        <taxon>Pseudonocardiaceae</taxon>
        <taxon>Saccharopolyspora</taxon>
    </lineage>
</organism>
<protein>
    <submittedName>
        <fullName evidence="2">ABC-2 type transport system permease protein</fullName>
    </submittedName>
</protein>
<reference evidence="2 3" key="1">
    <citation type="submission" date="2019-06" db="EMBL/GenBank/DDBJ databases">
        <title>Sequencing the genomes of 1000 actinobacteria strains.</title>
        <authorList>
            <person name="Klenk H.-P."/>
        </authorList>
    </citation>
    <scope>NUCLEOTIDE SEQUENCE [LARGE SCALE GENOMIC DNA]</scope>
    <source>
        <strain evidence="2 3">DSM 46699</strain>
    </source>
</reference>
<keyword evidence="1" id="KW-1133">Transmembrane helix</keyword>
<evidence type="ECO:0000256" key="1">
    <source>
        <dbReference type="SAM" id="Phobius"/>
    </source>
</evidence>
<feature type="transmembrane region" description="Helical" evidence="1">
    <location>
        <begin position="229"/>
        <end position="247"/>
    </location>
</feature>
<dbReference type="Pfam" id="PF12679">
    <property type="entry name" value="ABC2_membrane_2"/>
    <property type="match status" value="1"/>
</dbReference>
<feature type="transmembrane region" description="Helical" evidence="1">
    <location>
        <begin position="100"/>
        <end position="123"/>
    </location>
</feature>
<keyword evidence="3" id="KW-1185">Reference proteome</keyword>
<name>A0A561U372_9PSEU</name>
<keyword evidence="1" id="KW-0812">Transmembrane</keyword>
<gene>
    <name evidence="2" type="ORF">FHU35_1483</name>
</gene>
<feature type="transmembrane region" description="Helical" evidence="1">
    <location>
        <begin position="278"/>
        <end position="301"/>
    </location>
</feature>
<proteinExistence type="predicted"/>
<feature type="transmembrane region" description="Helical" evidence="1">
    <location>
        <begin position="200"/>
        <end position="222"/>
    </location>
</feature>
<dbReference type="PANTHER" id="PTHR37305:SF1">
    <property type="entry name" value="MEMBRANE PROTEIN"/>
    <property type="match status" value="1"/>
</dbReference>
<dbReference type="RefSeq" id="WP_246110420.1">
    <property type="nucleotide sequence ID" value="NZ_VIWX01000004.1"/>
</dbReference>
<dbReference type="PANTHER" id="PTHR37305">
    <property type="entry name" value="INTEGRAL MEMBRANE PROTEIN-RELATED"/>
    <property type="match status" value="1"/>
</dbReference>
<evidence type="ECO:0000313" key="3">
    <source>
        <dbReference type="Proteomes" id="UP000316184"/>
    </source>
</evidence>
<sequence>MSDDETTTSTEVALPEPETALVRAPRLGVPQTDGAAEGYSAKRTLPMRVELARQLRRVRTRLTLAFLVLLPLVLLAAFELGEDDPRGGRSFADMATASGLNFAVFTLFVSTGFLLVVVVALFFGDTVASEASWSSLKYLLAAPVPRTRLLRQKAKVAAVLSVLGVVLLVGVALAVGVFWFGTGDLISTTGEALTFPRGALSLAAATAYVVIHLSWIAGLALFLSVNTDAPLGAVGGAVLISILSEIIDQISALGDLRNYLPTHFSTAYSDLLSEDVDLSSMITGSFSALSYAAVFLTLAIWRFNRKDITS</sequence>